<dbReference type="Proteomes" id="UP000028524">
    <property type="component" value="Unassembled WGS sequence"/>
</dbReference>
<dbReference type="InParanoid" id="A0A084QLU3"/>
<reference evidence="1 2" key="1">
    <citation type="journal article" date="2014" name="BMC Genomics">
        <title>Comparative genome sequencing reveals chemotype-specific gene clusters in the toxigenic black mold Stachybotrys.</title>
        <authorList>
            <person name="Semeiks J."/>
            <person name="Borek D."/>
            <person name="Otwinowski Z."/>
            <person name="Grishin N.V."/>
        </authorList>
    </citation>
    <scope>NUCLEOTIDE SEQUENCE [LARGE SCALE GENOMIC DNA]</scope>
    <source>
        <strain evidence="1 2">IBT 40285</strain>
    </source>
</reference>
<dbReference type="OrthoDB" id="10412224at2759"/>
<gene>
    <name evidence="1" type="ORF">S40285_10654</name>
</gene>
<keyword evidence="2" id="KW-1185">Reference proteome</keyword>
<dbReference type="EMBL" id="KL660641">
    <property type="protein sequence ID" value="KFA64928.1"/>
    <property type="molecule type" value="Genomic_DNA"/>
</dbReference>
<dbReference type="AlphaFoldDB" id="A0A084QLU3"/>
<protein>
    <submittedName>
        <fullName evidence="1">Uncharacterized protein</fullName>
    </submittedName>
</protein>
<proteinExistence type="predicted"/>
<evidence type="ECO:0000313" key="2">
    <source>
        <dbReference type="Proteomes" id="UP000028524"/>
    </source>
</evidence>
<dbReference type="HOGENOM" id="CLU_131680_0_0_1"/>
<organism evidence="1 2">
    <name type="scientific">Stachybotrys chlorohalonatus (strain IBT 40285)</name>
    <dbReference type="NCBI Taxonomy" id="1283841"/>
    <lineage>
        <taxon>Eukaryota</taxon>
        <taxon>Fungi</taxon>
        <taxon>Dikarya</taxon>
        <taxon>Ascomycota</taxon>
        <taxon>Pezizomycotina</taxon>
        <taxon>Sordariomycetes</taxon>
        <taxon>Hypocreomycetidae</taxon>
        <taxon>Hypocreales</taxon>
        <taxon>Stachybotryaceae</taxon>
        <taxon>Stachybotrys</taxon>
    </lineage>
</organism>
<name>A0A084QLU3_STAC4</name>
<evidence type="ECO:0000313" key="1">
    <source>
        <dbReference type="EMBL" id="KFA64928.1"/>
    </source>
</evidence>
<accession>A0A084QLU3</accession>
<sequence>MGLPLFGTPKYKTHEEAVQHAAEKTRALAKAEYDLAELKAYFSEVTEELFDASAWVDEASVNFLMQARGGGEGLVLGSRQSLAQTMESVSIDDVLNIGIMTGTDFMPHAKRYLEYLNRKAYFVSKVVEGVVRLRSMITRVKSETMDVARTNEWTCEIAQVTLQIARLKLKYLRH</sequence>